<dbReference type="PANTHER" id="PTHR38790">
    <property type="entry name" value="2EXR DOMAIN-CONTAINING PROTEIN-RELATED"/>
    <property type="match status" value="1"/>
</dbReference>
<dbReference type="OrthoDB" id="5420711at2759"/>
<evidence type="ECO:0000313" key="2">
    <source>
        <dbReference type="EMBL" id="RMZ19353.1"/>
    </source>
</evidence>
<gene>
    <name evidence="2" type="ORF">D0859_16655</name>
</gene>
<name>A0A3M7I1I5_HORWE</name>
<feature type="region of interest" description="Disordered" evidence="1">
    <location>
        <begin position="67"/>
        <end position="92"/>
    </location>
</feature>
<dbReference type="EMBL" id="QWIT01001047">
    <property type="protein sequence ID" value="RMZ19353.1"/>
    <property type="molecule type" value="Genomic_DNA"/>
</dbReference>
<evidence type="ECO:0000313" key="3">
    <source>
        <dbReference type="Proteomes" id="UP000281677"/>
    </source>
</evidence>
<evidence type="ECO:0000256" key="1">
    <source>
        <dbReference type="SAM" id="MobiDB-lite"/>
    </source>
</evidence>
<sequence length="390" mass="44990">MAAGLHPNAAAFQWNDQRRADGSTYASFDPLRPLYNTRYHERPPNLNLQQQQQQQQPAAEPPKFLCLNELPRMPSPSPPASPERRGSSRESPFLRLPTEIRLYIYSLLVLPRRSTDLLPSYEKVHSSTHDYFDYDKKQHGTDRPCTANLQQPTLLIRTLDPDRYRKRYPEIRPLPIRSKYSVRCDRFRSACKSTTYHCVNNPRIEDQLAILRTNKQIHFEAAELLYSSYTFDFDTHVEAIVPFLSDLTAFARSCIKSVRFVKRALAFEKEFDRCEWTSALRYLTSSQSGIALKKLELGIVAGRPGENGWDRIARYTAQDFKLLRSLGGMEWMQYLLEIQNLQELDVHAVVEHCPPATNSMAMAEYIRFSASVETGFRDYLQEQMLIGAAA</sequence>
<dbReference type="VEuPathDB" id="FungiDB:BTJ68_01999"/>
<organism evidence="2 3">
    <name type="scientific">Hortaea werneckii</name>
    <name type="common">Black yeast</name>
    <name type="synonym">Cladosporium werneckii</name>
    <dbReference type="NCBI Taxonomy" id="91943"/>
    <lineage>
        <taxon>Eukaryota</taxon>
        <taxon>Fungi</taxon>
        <taxon>Dikarya</taxon>
        <taxon>Ascomycota</taxon>
        <taxon>Pezizomycotina</taxon>
        <taxon>Dothideomycetes</taxon>
        <taxon>Dothideomycetidae</taxon>
        <taxon>Mycosphaerellales</taxon>
        <taxon>Teratosphaeriaceae</taxon>
        <taxon>Hortaea</taxon>
    </lineage>
</organism>
<comment type="caution">
    <text evidence="2">The sequence shown here is derived from an EMBL/GenBank/DDBJ whole genome shotgun (WGS) entry which is preliminary data.</text>
</comment>
<accession>A0A3M7I1I5</accession>
<dbReference type="AlphaFoldDB" id="A0A3M7I1I5"/>
<proteinExistence type="predicted"/>
<protein>
    <submittedName>
        <fullName evidence="2">Uncharacterized protein</fullName>
    </submittedName>
</protein>
<reference evidence="2 3" key="1">
    <citation type="journal article" date="2018" name="BMC Genomics">
        <title>Genomic evidence for intraspecific hybridization in a clonal and extremely halotolerant yeast.</title>
        <authorList>
            <person name="Gostincar C."/>
            <person name="Stajich J.E."/>
            <person name="Zupancic J."/>
            <person name="Zalar P."/>
            <person name="Gunde-Cimerman N."/>
        </authorList>
    </citation>
    <scope>NUCLEOTIDE SEQUENCE [LARGE SCALE GENOMIC DNA]</scope>
    <source>
        <strain evidence="2 3">EXF-120</strain>
    </source>
</reference>
<feature type="region of interest" description="Disordered" evidence="1">
    <location>
        <begin position="22"/>
        <end position="42"/>
    </location>
</feature>
<dbReference type="Proteomes" id="UP000281677">
    <property type="component" value="Unassembled WGS sequence"/>
</dbReference>